<evidence type="ECO:0000256" key="11">
    <source>
        <dbReference type="SAM" id="MobiDB-lite"/>
    </source>
</evidence>
<dbReference type="InterPro" id="IPR006595">
    <property type="entry name" value="CTLH_C"/>
</dbReference>
<dbReference type="InterPro" id="IPR024964">
    <property type="entry name" value="CTLH/CRA"/>
</dbReference>
<feature type="compositionally biased region" description="Basic and acidic residues" evidence="11">
    <location>
        <begin position="8"/>
        <end position="20"/>
    </location>
</feature>
<accession>A0A6G1SLS1</accession>
<evidence type="ECO:0000256" key="10">
    <source>
        <dbReference type="PROSITE-ProRule" id="PRU01215"/>
    </source>
</evidence>
<dbReference type="PROSITE" id="PS50897">
    <property type="entry name" value="CTLH"/>
    <property type="match status" value="1"/>
</dbReference>
<comment type="subcellular location">
    <subcellularLocation>
        <location evidence="2">Cytoplasm</location>
    </subcellularLocation>
    <subcellularLocation>
        <location evidence="1">Nucleus matrix</location>
    </subcellularLocation>
</comment>
<organism evidence="14">
    <name type="scientific">Aceria tosichella</name>
    <name type="common">wheat curl mite</name>
    <dbReference type="NCBI Taxonomy" id="561515"/>
    <lineage>
        <taxon>Eukaryota</taxon>
        <taxon>Metazoa</taxon>
        <taxon>Ecdysozoa</taxon>
        <taxon>Arthropoda</taxon>
        <taxon>Chelicerata</taxon>
        <taxon>Arachnida</taxon>
        <taxon>Acari</taxon>
        <taxon>Acariformes</taxon>
        <taxon>Trombidiformes</taxon>
        <taxon>Prostigmata</taxon>
        <taxon>Eupodina</taxon>
        <taxon>Eriophyoidea</taxon>
        <taxon>Eriophyidae</taxon>
        <taxon>Eriophyinae</taxon>
        <taxon>Aceriini</taxon>
        <taxon>Aceria</taxon>
    </lineage>
</organism>
<evidence type="ECO:0000256" key="3">
    <source>
        <dbReference type="ARBA" id="ARBA00014384"/>
    </source>
</evidence>
<dbReference type="InterPro" id="IPR013144">
    <property type="entry name" value="CRA_dom"/>
</dbReference>
<feature type="zinc finger region" description="RING-Gid-type" evidence="10">
    <location>
        <begin position="315"/>
        <end position="382"/>
    </location>
</feature>
<dbReference type="GO" id="GO:0061630">
    <property type="term" value="F:ubiquitin protein ligase activity"/>
    <property type="evidence" value="ECO:0007669"/>
    <property type="project" value="InterPro"/>
</dbReference>
<dbReference type="Pfam" id="PF10607">
    <property type="entry name" value="CTLH"/>
    <property type="match status" value="1"/>
</dbReference>
<dbReference type="InterPro" id="IPR006594">
    <property type="entry name" value="LisH"/>
</dbReference>
<dbReference type="AlphaFoldDB" id="A0A6G1SLS1"/>
<evidence type="ECO:0000256" key="8">
    <source>
        <dbReference type="ARBA" id="ARBA00023057"/>
    </source>
</evidence>
<evidence type="ECO:0000256" key="4">
    <source>
        <dbReference type="ARBA" id="ARBA00022490"/>
    </source>
</evidence>
<evidence type="ECO:0000313" key="14">
    <source>
        <dbReference type="EMBL" id="MDE51161.1"/>
    </source>
</evidence>
<dbReference type="SMART" id="SM00667">
    <property type="entry name" value="LisH"/>
    <property type="match status" value="1"/>
</dbReference>
<dbReference type="GO" id="GO:0005737">
    <property type="term" value="C:cytoplasm"/>
    <property type="evidence" value="ECO:0007669"/>
    <property type="project" value="UniProtKB-SubCell"/>
</dbReference>
<feature type="region of interest" description="Disordered" evidence="11">
    <location>
        <begin position="1"/>
        <end position="20"/>
    </location>
</feature>
<dbReference type="GO" id="GO:0016363">
    <property type="term" value="C:nuclear matrix"/>
    <property type="evidence" value="ECO:0007669"/>
    <property type="project" value="UniProtKB-SubCell"/>
</dbReference>
<sequence>MFINETNAKPESRKGHDIKAMEHPTLKVPYELLNKKYRFSQKAIDREVSHLNQSLIELTKSKDLSNVHRALNNVVENLQVVKRKADESILDEQDAAHVCKRRLDHLKGMFELPYNEVALNVWKKTRLDRLLVDHLLRDGYYETAAKLTRKSGLENLTNMELFMTARRVETSLEAGDTSKCLAWCHENKSKLRKLKSTLEFKLRQQEFIELIKKDRRSDAIFHCRKYLSNFEEPQRGEFEHMMALIALPLDTQIEPYRRLLDKSRWKTLVEDFKRDNYNLFQLNSVSVFSVVLQAGLSSLKTPHCYRKSDQRNPECPLCSPLLNDLARGLPYPHSSQSKLICPISGLALNENNPPMMLPNGHIYGEISLKTIANNGRVVCPKTQQDFRLDEALKVYVM</sequence>
<evidence type="ECO:0000256" key="6">
    <source>
        <dbReference type="ARBA" id="ARBA00022771"/>
    </source>
</evidence>
<dbReference type="CDD" id="cd16659">
    <property type="entry name" value="RING-Ubox_Emp"/>
    <property type="match status" value="1"/>
</dbReference>
<dbReference type="PANTHER" id="PTHR12170:SF2">
    <property type="entry name" value="E3 UBIQUITIN-PROTEIN TRANSFERASE MAEA"/>
    <property type="match status" value="1"/>
</dbReference>
<proteinExistence type="predicted"/>
<dbReference type="EMBL" id="GGYP01006390">
    <property type="protein sequence ID" value="MDE51161.1"/>
    <property type="molecule type" value="Transcribed_RNA"/>
</dbReference>
<dbReference type="GO" id="GO:0034657">
    <property type="term" value="C:GID complex"/>
    <property type="evidence" value="ECO:0007669"/>
    <property type="project" value="TreeGrafter"/>
</dbReference>
<evidence type="ECO:0000256" key="5">
    <source>
        <dbReference type="ARBA" id="ARBA00022723"/>
    </source>
</evidence>
<evidence type="ECO:0000259" key="13">
    <source>
        <dbReference type="PROSITE" id="PS51867"/>
    </source>
</evidence>
<feature type="domain" description="RING-Gid-type" evidence="13">
    <location>
        <begin position="315"/>
        <end position="382"/>
    </location>
</feature>
<evidence type="ECO:0000256" key="9">
    <source>
        <dbReference type="ARBA" id="ARBA00029678"/>
    </source>
</evidence>
<name>A0A6G1SLS1_9ACAR</name>
<dbReference type="GO" id="GO:0043161">
    <property type="term" value="P:proteasome-mediated ubiquitin-dependent protein catabolic process"/>
    <property type="evidence" value="ECO:0007669"/>
    <property type="project" value="InterPro"/>
</dbReference>
<dbReference type="PANTHER" id="PTHR12170">
    <property type="entry name" value="MACROPHAGE ERYTHROBLAST ATTACHER-RELATED"/>
    <property type="match status" value="1"/>
</dbReference>
<keyword evidence="5" id="KW-0479">Metal-binding</keyword>
<feature type="domain" description="CTLH" evidence="12">
    <location>
        <begin position="162"/>
        <end position="218"/>
    </location>
</feature>
<dbReference type="SUPFAM" id="SSF57850">
    <property type="entry name" value="RING/U-box"/>
    <property type="match status" value="1"/>
</dbReference>
<gene>
    <name evidence="14" type="primary">maea</name>
    <name evidence="14" type="ORF">g.19789</name>
</gene>
<evidence type="ECO:0000256" key="2">
    <source>
        <dbReference type="ARBA" id="ARBA00004496"/>
    </source>
</evidence>
<protein>
    <recommendedName>
        <fullName evidence="3">E3 ubiquitin-protein transferase MAEA</fullName>
    </recommendedName>
    <alternativeName>
        <fullName evidence="9">Macrophage erythroblast attacher</fullName>
    </alternativeName>
</protein>
<dbReference type="SMART" id="SM00757">
    <property type="entry name" value="CRA"/>
    <property type="match status" value="1"/>
</dbReference>
<dbReference type="InterPro" id="IPR045098">
    <property type="entry name" value="Fyv10_fam"/>
</dbReference>
<evidence type="ECO:0000256" key="1">
    <source>
        <dbReference type="ARBA" id="ARBA00004109"/>
    </source>
</evidence>
<reference evidence="14" key="1">
    <citation type="submission" date="2018-10" db="EMBL/GenBank/DDBJ databases">
        <title>Transcriptome assembly of Aceria tosichella (Wheat curl mite) Type 2.</title>
        <authorList>
            <person name="Scully E.D."/>
            <person name="Geib S.M."/>
            <person name="Palmer N.A."/>
            <person name="Gupta A.K."/>
            <person name="Sarath G."/>
            <person name="Tatineni S."/>
        </authorList>
    </citation>
    <scope>NUCLEOTIDE SEQUENCE</scope>
    <source>
        <strain evidence="14">LincolnNE</strain>
    </source>
</reference>
<dbReference type="SMART" id="SM00668">
    <property type="entry name" value="CTLH"/>
    <property type="match status" value="1"/>
</dbReference>
<keyword evidence="6 10" id="KW-0863">Zinc-finger</keyword>
<dbReference type="GO" id="GO:0008270">
    <property type="term" value="F:zinc ion binding"/>
    <property type="evidence" value="ECO:0007669"/>
    <property type="project" value="UniProtKB-KW"/>
</dbReference>
<keyword evidence="4" id="KW-0963">Cytoplasm</keyword>
<dbReference type="PROSITE" id="PS50896">
    <property type="entry name" value="LISH"/>
    <property type="match status" value="1"/>
</dbReference>
<keyword evidence="8" id="KW-0265">Erythrocyte maturation</keyword>
<evidence type="ECO:0000256" key="7">
    <source>
        <dbReference type="ARBA" id="ARBA00022833"/>
    </source>
</evidence>
<dbReference type="PROSITE" id="PS51867">
    <property type="entry name" value="ZF_RING_GID"/>
    <property type="match status" value="1"/>
</dbReference>
<keyword evidence="7" id="KW-0862">Zinc</keyword>
<evidence type="ECO:0000259" key="12">
    <source>
        <dbReference type="PROSITE" id="PS50897"/>
    </source>
</evidence>
<dbReference type="InterPro" id="IPR044063">
    <property type="entry name" value="ZF_RING_GID"/>
</dbReference>
<dbReference type="GO" id="GO:0043249">
    <property type="term" value="P:erythrocyte maturation"/>
    <property type="evidence" value="ECO:0007669"/>
    <property type="project" value="UniProtKB-KW"/>
</dbReference>